<evidence type="ECO:0000313" key="3">
    <source>
        <dbReference type="EMBL" id="CAE7028111.1"/>
    </source>
</evidence>
<evidence type="ECO:0000313" key="4">
    <source>
        <dbReference type="Proteomes" id="UP000472372"/>
    </source>
</evidence>
<dbReference type="AlphaFoldDB" id="A0A6S6W0D3"/>
<organism evidence="3 4">
    <name type="scientific">Pyrenophora teres f. teres</name>
    <dbReference type="NCBI Taxonomy" id="97479"/>
    <lineage>
        <taxon>Eukaryota</taxon>
        <taxon>Fungi</taxon>
        <taxon>Dikarya</taxon>
        <taxon>Ascomycota</taxon>
        <taxon>Pezizomycotina</taxon>
        <taxon>Dothideomycetes</taxon>
        <taxon>Pleosporomycetidae</taxon>
        <taxon>Pleosporales</taxon>
        <taxon>Pleosporineae</taxon>
        <taxon>Pleosporaceae</taxon>
        <taxon>Pyrenophora</taxon>
    </lineage>
</organism>
<keyword evidence="2" id="KW-0472">Membrane</keyword>
<gene>
    <name evidence="3" type="ORF">PTTW11_04367</name>
</gene>
<sequence>MIITQTDVSTPPIHSRSPLSTVLQSSASRNKPALGDKAIIGFSVGIGVSVLILVSGIAAFIHKKRSQIHDARQHHPEMVGSPLSSPIGLVDKYGCDRMDIWVASPILEMEGRTKSCELQSDVRHEIQSSDVDTLGGRGHQLQGPEAGGQKKDTEAHGGMKRI</sequence>
<evidence type="ECO:0000256" key="1">
    <source>
        <dbReference type="SAM" id="MobiDB-lite"/>
    </source>
</evidence>
<name>A0A6S6W0D3_9PLEO</name>
<feature type="compositionally biased region" description="Basic and acidic residues" evidence="1">
    <location>
        <begin position="148"/>
        <end position="162"/>
    </location>
</feature>
<accession>A0A6S6W0D3</accession>
<protein>
    <submittedName>
        <fullName evidence="3">Uncharacterized protein</fullName>
    </submittedName>
</protein>
<feature type="region of interest" description="Disordered" evidence="1">
    <location>
        <begin position="127"/>
        <end position="162"/>
    </location>
</feature>
<proteinExistence type="predicted"/>
<dbReference type="Proteomes" id="UP000472372">
    <property type="component" value="Chromosome 3"/>
</dbReference>
<keyword evidence="2" id="KW-0812">Transmembrane</keyword>
<dbReference type="EMBL" id="HG992979">
    <property type="protein sequence ID" value="CAE7028111.1"/>
    <property type="molecule type" value="Genomic_DNA"/>
</dbReference>
<keyword evidence="2" id="KW-1133">Transmembrane helix</keyword>
<reference evidence="3" key="1">
    <citation type="submission" date="2021-02" db="EMBL/GenBank/DDBJ databases">
        <authorList>
            <person name="Syme A R."/>
            <person name="Syme A R."/>
            <person name="Moolhuijzen P."/>
        </authorList>
    </citation>
    <scope>NUCLEOTIDE SEQUENCE</scope>
    <source>
        <strain evidence="3">W1-1</strain>
    </source>
</reference>
<feature type="region of interest" description="Disordered" evidence="1">
    <location>
        <begin position="1"/>
        <end position="24"/>
    </location>
</feature>
<evidence type="ECO:0000256" key="2">
    <source>
        <dbReference type="SAM" id="Phobius"/>
    </source>
</evidence>
<feature type="transmembrane region" description="Helical" evidence="2">
    <location>
        <begin position="38"/>
        <end position="61"/>
    </location>
</feature>